<accession>A0A0F9U169</accession>
<evidence type="ECO:0000313" key="2">
    <source>
        <dbReference type="EMBL" id="KKN47378.1"/>
    </source>
</evidence>
<feature type="transmembrane region" description="Helical" evidence="1">
    <location>
        <begin position="337"/>
        <end position="362"/>
    </location>
</feature>
<feature type="transmembrane region" description="Helical" evidence="1">
    <location>
        <begin position="382"/>
        <end position="400"/>
    </location>
</feature>
<feature type="transmembrane region" description="Helical" evidence="1">
    <location>
        <begin position="247"/>
        <end position="266"/>
    </location>
</feature>
<proteinExistence type="predicted"/>
<keyword evidence="1" id="KW-0812">Transmembrane</keyword>
<evidence type="ECO:0000256" key="1">
    <source>
        <dbReference type="SAM" id="Phobius"/>
    </source>
</evidence>
<feature type="transmembrane region" description="Helical" evidence="1">
    <location>
        <begin position="120"/>
        <end position="140"/>
    </location>
</feature>
<comment type="caution">
    <text evidence="2">The sequence shown here is derived from an EMBL/GenBank/DDBJ whole genome shotgun (WGS) entry which is preliminary data.</text>
</comment>
<feature type="transmembrane region" description="Helical" evidence="1">
    <location>
        <begin position="407"/>
        <end position="428"/>
    </location>
</feature>
<keyword evidence="1" id="KW-1133">Transmembrane helix</keyword>
<feature type="transmembrane region" description="Helical" evidence="1">
    <location>
        <begin position="92"/>
        <end position="114"/>
    </location>
</feature>
<protein>
    <submittedName>
        <fullName evidence="2">Uncharacterized protein</fullName>
    </submittedName>
</protein>
<gene>
    <name evidence="2" type="ORF">LCGC14_0663340</name>
</gene>
<feature type="transmembrane region" description="Helical" evidence="1">
    <location>
        <begin position="168"/>
        <end position="186"/>
    </location>
</feature>
<reference evidence="2" key="1">
    <citation type="journal article" date="2015" name="Nature">
        <title>Complex archaea that bridge the gap between prokaryotes and eukaryotes.</title>
        <authorList>
            <person name="Spang A."/>
            <person name="Saw J.H."/>
            <person name="Jorgensen S.L."/>
            <person name="Zaremba-Niedzwiedzka K."/>
            <person name="Martijn J."/>
            <person name="Lind A.E."/>
            <person name="van Eijk R."/>
            <person name="Schleper C."/>
            <person name="Guy L."/>
            <person name="Ettema T.J."/>
        </authorList>
    </citation>
    <scope>NUCLEOTIDE SEQUENCE</scope>
</reference>
<dbReference type="AlphaFoldDB" id="A0A0F9U169"/>
<sequence length="435" mass="51755">MKSNNISDSEERIKKATELLQKFWWFSWFLIIAPLIISVVSFIIFTLFWAGLYIALSFSVIIFMFALLFFYKAFDKYRNNPFFLNKKNNLNARIHVLFLISILSFIVTPIFEFISPPDYSFALLPLISYAVLYNIVYYYYRFQPIDFYNIIEGEFKHAITTKLMIKQLHNLIIVVNYIVNMIFLAFTFFTNLAWLYVLITSIIFYFITLASTRNTNSRIKESMNEKIQFLEKLTKFKQKFVESINNLIFILLIQIPLLIIITVSLLGVRYSFLELLNGFFLTLIFVLFFFKTRFYISFHYNSKINLYEDLDVIENPKESTHLLNTNYQKYNSYLSSVLIVLITVFSFLIGYPILILCILPFLYVLFYYEQKAKLCPRKYNKYIYLLNSIAILTSISFGILPQISELILLNIQLIIFFLSLYFLLQIFARDNYFDK</sequence>
<feature type="transmembrane region" description="Helical" evidence="1">
    <location>
        <begin position="23"/>
        <end position="45"/>
    </location>
</feature>
<feature type="non-terminal residue" evidence="2">
    <location>
        <position position="435"/>
    </location>
</feature>
<dbReference type="EMBL" id="LAZR01001279">
    <property type="protein sequence ID" value="KKN47378.1"/>
    <property type="molecule type" value="Genomic_DNA"/>
</dbReference>
<feature type="transmembrane region" description="Helical" evidence="1">
    <location>
        <begin position="192"/>
        <end position="210"/>
    </location>
</feature>
<feature type="transmembrane region" description="Helical" evidence="1">
    <location>
        <begin position="272"/>
        <end position="290"/>
    </location>
</feature>
<organism evidence="2">
    <name type="scientific">marine sediment metagenome</name>
    <dbReference type="NCBI Taxonomy" id="412755"/>
    <lineage>
        <taxon>unclassified sequences</taxon>
        <taxon>metagenomes</taxon>
        <taxon>ecological metagenomes</taxon>
    </lineage>
</organism>
<name>A0A0F9U169_9ZZZZ</name>
<feature type="transmembrane region" description="Helical" evidence="1">
    <location>
        <begin position="51"/>
        <end position="71"/>
    </location>
</feature>
<keyword evidence="1" id="KW-0472">Membrane</keyword>